<dbReference type="CDD" id="cd08023">
    <property type="entry name" value="GH16_laminarinase_like"/>
    <property type="match status" value="1"/>
</dbReference>
<comment type="similarity">
    <text evidence="1">Belongs to the glycosyl hydrolase 16 family.</text>
</comment>
<proteinExistence type="inferred from homology"/>
<reference evidence="4" key="1">
    <citation type="submission" date="2015-11" db="EMBL/GenBank/DDBJ databases">
        <authorList>
            <person name="Kumar R."/>
            <person name="Singh D."/>
            <person name="Swarnkar M.K."/>
            <person name="Singh A.K."/>
            <person name="Kumar S."/>
        </authorList>
    </citation>
    <scope>NUCLEOTIDE SEQUENCE [LARGE SCALE GENOMIC DNA]</scope>
    <source>
        <strain evidence="4">ERGS4:06</strain>
    </source>
</reference>
<dbReference type="InterPro" id="IPR000757">
    <property type="entry name" value="Beta-glucanase-like"/>
</dbReference>
<evidence type="ECO:0000256" key="1">
    <source>
        <dbReference type="ARBA" id="ARBA00006865"/>
    </source>
</evidence>
<dbReference type="Proteomes" id="UP000059574">
    <property type="component" value="Chromosome"/>
</dbReference>
<evidence type="ECO:0000313" key="4">
    <source>
        <dbReference type="Proteomes" id="UP000059574"/>
    </source>
</evidence>
<dbReference type="GO" id="GO:0005975">
    <property type="term" value="P:carbohydrate metabolic process"/>
    <property type="evidence" value="ECO:0007669"/>
    <property type="project" value="InterPro"/>
</dbReference>
<dbReference type="InterPro" id="IPR013320">
    <property type="entry name" value="ConA-like_dom_sf"/>
</dbReference>
<dbReference type="SUPFAM" id="SSF49899">
    <property type="entry name" value="Concanavalin A-like lectins/glucanases"/>
    <property type="match status" value="1"/>
</dbReference>
<sequence length="531" mass="56900">MEKTSDQSRLGQGKVVGRRAFVGAAGMVALAGVTASKAVASPSGTSIQDGAKLVWSEHFDGEALNQDLWEYELGNIRGNEQEHYSSSQENVRVKDGQLVIAVTDRPVEDQYRNTARHGTKARLVKYNSGSIRTHAKKDFLYGKLEIRARLPKGKGAFPAIWMLGHEFHLDGRIATSQGTGWPSCGELDVVELIGAPTANRASQGEIASSGVSNRKIYGTPHFAYSRGDADGDGSYSPQTLGGAAVIGSDFNDGFHVFGINRTPEKLEWLLDGQVYKTLVFTDPDPVENERRKAAAAGMLRPMYLQINLATGGNWAGDAGDYLAQDGAELVVDWIQYSQTDAQKASDQAYYAALPVISGVADIAIRQGQQVNLAEHVSVNRAGYEVVWSANDTPMFVNGGVTGGRNEVHVVASSKGSAQTTADLPVGVYSVYYTALPVGTDLGAAYKLAPTIPARRAKATLAVLPAAGLTGNPHAAVASVKVPTGWTFSKPSQKLNREISFDATFVNPLDVRVPSAKRLPVHFSIPRDAITW</sequence>
<dbReference type="EMBL" id="CP013200">
    <property type="protein sequence ID" value="ALO66110.1"/>
    <property type="molecule type" value="Genomic_DNA"/>
</dbReference>
<dbReference type="PROSITE" id="PS51762">
    <property type="entry name" value="GH16_2"/>
    <property type="match status" value="1"/>
</dbReference>
<dbReference type="PANTHER" id="PTHR10963:SF55">
    <property type="entry name" value="GLYCOSIDE HYDROLASE FAMILY 16 PROTEIN"/>
    <property type="match status" value="1"/>
</dbReference>
<dbReference type="Gene3D" id="2.60.120.200">
    <property type="match status" value="1"/>
</dbReference>
<accession>A0A0S2LXF3</accession>
<evidence type="ECO:0000259" key="2">
    <source>
        <dbReference type="PROSITE" id="PS51762"/>
    </source>
</evidence>
<protein>
    <recommendedName>
        <fullName evidence="2">GH16 domain-containing protein</fullName>
    </recommendedName>
</protein>
<evidence type="ECO:0000313" key="3">
    <source>
        <dbReference type="EMBL" id="ALO66110.1"/>
    </source>
</evidence>
<dbReference type="PROSITE" id="PS51318">
    <property type="entry name" value="TAT"/>
    <property type="match status" value="1"/>
</dbReference>
<gene>
    <name evidence="3" type="ORF">AS189_05885</name>
</gene>
<reference evidence="3 4" key="2">
    <citation type="journal article" date="2016" name="J. Biotechnol.">
        <title>Complete genome sequence of Arthrobacter alpinus ERGS4:06, a yellow pigmented bacterium tolerant to cold and radiations isolated from Sikkim Himalaya.</title>
        <authorList>
            <person name="Kumar R."/>
            <person name="Singh D."/>
            <person name="Swarnkar M.K."/>
            <person name="Singh A.K."/>
            <person name="Kumar S."/>
        </authorList>
    </citation>
    <scope>NUCLEOTIDE SEQUENCE [LARGE SCALE GENOMIC DNA]</scope>
    <source>
        <strain evidence="3 4">ERGS4:06</strain>
    </source>
</reference>
<dbReference type="GO" id="GO:0004553">
    <property type="term" value="F:hydrolase activity, hydrolyzing O-glycosyl compounds"/>
    <property type="evidence" value="ECO:0007669"/>
    <property type="project" value="InterPro"/>
</dbReference>
<dbReference type="Pfam" id="PF00722">
    <property type="entry name" value="Glyco_hydro_16"/>
    <property type="match status" value="1"/>
</dbReference>
<organism evidence="3 4">
    <name type="scientific">Arthrobacter alpinus</name>
    <dbReference type="NCBI Taxonomy" id="656366"/>
    <lineage>
        <taxon>Bacteria</taxon>
        <taxon>Bacillati</taxon>
        <taxon>Actinomycetota</taxon>
        <taxon>Actinomycetes</taxon>
        <taxon>Micrococcales</taxon>
        <taxon>Micrococcaceae</taxon>
        <taxon>Arthrobacter</taxon>
    </lineage>
</organism>
<feature type="domain" description="GH16" evidence="2">
    <location>
        <begin position="40"/>
        <end position="342"/>
    </location>
</feature>
<dbReference type="InterPro" id="IPR050546">
    <property type="entry name" value="Glycosyl_Hydrlase_16"/>
</dbReference>
<dbReference type="RefSeq" id="WP_062286731.1">
    <property type="nucleotide sequence ID" value="NZ_CP013200.1"/>
</dbReference>
<dbReference type="AlphaFoldDB" id="A0A0S2LXF3"/>
<dbReference type="InterPro" id="IPR006311">
    <property type="entry name" value="TAT_signal"/>
</dbReference>
<name>A0A0S2LXF3_9MICC</name>
<dbReference type="OrthoDB" id="9809583at2"/>
<dbReference type="PANTHER" id="PTHR10963">
    <property type="entry name" value="GLYCOSYL HYDROLASE-RELATED"/>
    <property type="match status" value="1"/>
</dbReference>